<evidence type="ECO:0000313" key="3">
    <source>
        <dbReference type="EMBL" id="NDU95571.1"/>
    </source>
</evidence>
<dbReference type="InterPro" id="IPR026444">
    <property type="entry name" value="Secre_tail"/>
</dbReference>
<dbReference type="AlphaFoldDB" id="A0A6L9L8X0"/>
<dbReference type="NCBIfam" id="TIGR04183">
    <property type="entry name" value="Por_Secre_tail"/>
    <property type="match status" value="1"/>
</dbReference>
<dbReference type="EMBL" id="JAAFZH010000004">
    <property type="protein sequence ID" value="NDU95571.1"/>
    <property type="molecule type" value="Genomic_DNA"/>
</dbReference>
<name>A0A6L9L8X0_9BACT</name>
<sequence length="1031" mass="106722">MVRGQSIITNPLSVISACPGTSIDVTFTTDSQYNSGNLFTVELSDGSSYKAVPSGVARVIETNRITAIWRVQATIPTSTSAGSGYQVRVSASSPAVTGLPASTSLTVRSISPAPTTAAVSFCQNTPPVSLSATTVSGGSLTWYTSVSAVTGSSTALQPNTAAAGVQTYYVAQTVGSSCESQRVPLVVTIKEAPAVPTVPKATYAYCQNAPVESLTATGQNLKWYSASTGGTSSTVTPAISTTATGQSNYYVSQTVDGCESARAAIAVVVNPAPTAPTTATLSPAYCQNVQASALVASGQNLKWYRTATGGTSLGSSYIPRTDSVGSFTYYVSQTVGGCESSRSSVTVNVSAQPARPAIANTLTLCQRATSTTLTATGTALTWYDSAGGVLSAAPIPSTESTGTVSYSVTQTVNNCESQRSEIKVIIKPTPAAPGTAALAVCQNTPSQSLSATGQNLRWYTTSTGGTSTTVTPTISTTTVGQETYYVSQVVDGCPSPRASLVVTVKPVPTLPTVTSTTVCQFAEARPVTATGQNLTWYNAEGTPLTSAPTPVTDKGGSFTYLVSQRVDGCESNKASLSVTIATTPTPTVNTPIVEICQGATPVALEASGQNLRWIDPYGNVTTTAPAPPTLNGTIKPEGDIYYVTQTGSNGCESPRLAIRVFVQTPPTMSISGTTVVNLGQEVPLKLSFTGVGPYRFKLSNGLSGTSIQDTTILVLPERTTVYQVAEVANKCGVGLPGNGASVTVTVTVPVIQTLGLTSATICAGTSLSARFITAGSFNPGSVFKLQMAKVESDTSKAVFSDVVSGQAENGQITGAISATTAGGRYWVRIVATNPKIPVNGFISPTVLTVRSLATATLSGSQNLYEGQPASLTVAFTGEGPWRFSYRDSSATTAITRTATANTTPFLLEARPSRTTTYYLTSVSNDCGVGTKVSGSALVSVIPLLSIEDESLDRAVDVYPIPATTTLTVQINGLKSTQPAILQLIDLSGRTALRQETRQVLSTLSVENYPAGTYVLHIQVGNRTASRRIVKR</sequence>
<evidence type="ECO:0000313" key="4">
    <source>
        <dbReference type="Proteomes" id="UP000474175"/>
    </source>
</evidence>
<feature type="domain" description="Secretion system C-terminal sorting" evidence="1">
    <location>
        <begin position="957"/>
        <end position="1028"/>
    </location>
</feature>
<dbReference type="Pfam" id="PF18962">
    <property type="entry name" value="Por_Secre_tail"/>
    <property type="match status" value="1"/>
</dbReference>
<protein>
    <submittedName>
        <fullName evidence="3">T9SS type A sorting domain-containing protein</fullName>
    </submittedName>
</protein>
<dbReference type="InterPro" id="IPR044023">
    <property type="entry name" value="Ig_7"/>
</dbReference>
<dbReference type="Pfam" id="PF19081">
    <property type="entry name" value="Ig_7"/>
    <property type="match status" value="3"/>
</dbReference>
<proteinExistence type="predicted"/>
<dbReference type="Proteomes" id="UP000474175">
    <property type="component" value="Unassembled WGS sequence"/>
</dbReference>
<evidence type="ECO:0000259" key="2">
    <source>
        <dbReference type="Pfam" id="PF19081"/>
    </source>
</evidence>
<organism evidence="3 4">
    <name type="scientific">Spirosoma terrae</name>
    <dbReference type="NCBI Taxonomy" id="1968276"/>
    <lineage>
        <taxon>Bacteria</taxon>
        <taxon>Pseudomonadati</taxon>
        <taxon>Bacteroidota</taxon>
        <taxon>Cytophagia</taxon>
        <taxon>Cytophagales</taxon>
        <taxon>Cytophagaceae</taxon>
        <taxon>Spirosoma</taxon>
    </lineage>
</organism>
<feature type="domain" description="Ig-like" evidence="2">
    <location>
        <begin position="273"/>
        <end position="350"/>
    </location>
</feature>
<feature type="domain" description="Ig-like" evidence="2">
    <location>
        <begin position="193"/>
        <end position="271"/>
    </location>
</feature>
<gene>
    <name evidence="3" type="ORF">GK108_11855</name>
</gene>
<accession>A0A6L9L8X0</accession>
<keyword evidence="4" id="KW-1185">Reference proteome</keyword>
<feature type="domain" description="Ig-like" evidence="2">
    <location>
        <begin position="430"/>
        <end position="506"/>
    </location>
</feature>
<dbReference type="PROSITE" id="PS51257">
    <property type="entry name" value="PROKAR_LIPOPROTEIN"/>
    <property type="match status" value="1"/>
</dbReference>
<reference evidence="3 4" key="1">
    <citation type="submission" date="2020-02" db="EMBL/GenBank/DDBJ databases">
        <title>Draft genome sequence of two Spirosoma agri KCTC 52727 and Spirosoma terrae KCTC 52035.</title>
        <authorList>
            <person name="Rojas J."/>
            <person name="Ambika Manirajan B."/>
            <person name="Suarez C."/>
            <person name="Ratering S."/>
            <person name="Schnell S."/>
        </authorList>
    </citation>
    <scope>NUCLEOTIDE SEQUENCE [LARGE SCALE GENOMIC DNA]</scope>
    <source>
        <strain evidence="3 4">KCTC 52035</strain>
    </source>
</reference>
<dbReference type="RefSeq" id="WP_163947859.1">
    <property type="nucleotide sequence ID" value="NZ_JAAFZH010000004.1"/>
</dbReference>
<comment type="caution">
    <text evidence="3">The sequence shown here is derived from an EMBL/GenBank/DDBJ whole genome shotgun (WGS) entry which is preliminary data.</text>
</comment>
<evidence type="ECO:0000259" key="1">
    <source>
        <dbReference type="Pfam" id="PF18962"/>
    </source>
</evidence>